<accession>A0ABS7PZF7</accession>
<comment type="caution">
    <text evidence="1">The sequence shown here is derived from an EMBL/GenBank/DDBJ whole genome shotgun (WGS) entry which is preliminary data.</text>
</comment>
<name>A0ABS7PZF7_9ACTN</name>
<dbReference type="Gene3D" id="3.80.10.10">
    <property type="entry name" value="Ribonuclease Inhibitor"/>
    <property type="match status" value="1"/>
</dbReference>
<sequence length="131" mass="12843">MPGRSAEAGGVRNLLLGTDGLGDEGAAAVVEHSAGTAVETLYPGCNGTTAAGACAIADGLRASQHVVTGVWLKRNPLGTGGGRAAAELLVAADTLRTLDLVQTGLDPAGAAVLAEAVLTAVARGRRIDGST</sequence>
<organism evidence="1 2">
    <name type="scientific">Actinacidiphila acidipaludis</name>
    <dbReference type="NCBI Taxonomy" id="2873382"/>
    <lineage>
        <taxon>Bacteria</taxon>
        <taxon>Bacillati</taxon>
        <taxon>Actinomycetota</taxon>
        <taxon>Actinomycetes</taxon>
        <taxon>Kitasatosporales</taxon>
        <taxon>Streptomycetaceae</taxon>
        <taxon>Actinacidiphila</taxon>
    </lineage>
</organism>
<reference evidence="1 2" key="1">
    <citation type="submission" date="2021-08" db="EMBL/GenBank/DDBJ databases">
        <title>WGS of actinomycetes from Thailand.</title>
        <authorList>
            <person name="Thawai C."/>
        </authorList>
    </citation>
    <scope>NUCLEOTIDE SEQUENCE [LARGE SCALE GENOMIC DNA]</scope>
    <source>
        <strain evidence="1 2">PLK6-54</strain>
    </source>
</reference>
<dbReference type="InterPro" id="IPR032675">
    <property type="entry name" value="LRR_dom_sf"/>
</dbReference>
<dbReference type="Proteomes" id="UP000778578">
    <property type="component" value="Unassembled WGS sequence"/>
</dbReference>
<keyword evidence="2" id="KW-1185">Reference proteome</keyword>
<dbReference type="EMBL" id="JAINZZ010000001">
    <property type="protein sequence ID" value="MBY8876031.1"/>
    <property type="molecule type" value="Genomic_DNA"/>
</dbReference>
<dbReference type="RefSeq" id="WP_222959323.1">
    <property type="nucleotide sequence ID" value="NZ_JAINZZ010000001.1"/>
</dbReference>
<dbReference type="SUPFAM" id="SSF52047">
    <property type="entry name" value="RNI-like"/>
    <property type="match status" value="1"/>
</dbReference>
<protein>
    <recommendedName>
        <fullName evidence="3">Glycerate kinase</fullName>
    </recommendedName>
</protein>
<evidence type="ECO:0000313" key="2">
    <source>
        <dbReference type="Proteomes" id="UP000778578"/>
    </source>
</evidence>
<proteinExistence type="predicted"/>
<evidence type="ECO:0008006" key="3">
    <source>
        <dbReference type="Google" id="ProtNLM"/>
    </source>
</evidence>
<gene>
    <name evidence="1" type="ORF">K7862_00040</name>
</gene>
<evidence type="ECO:0000313" key="1">
    <source>
        <dbReference type="EMBL" id="MBY8876031.1"/>
    </source>
</evidence>